<accession>A0AAV3PRR5</accession>
<feature type="compositionally biased region" description="Basic and acidic residues" evidence="1">
    <location>
        <begin position="226"/>
        <end position="260"/>
    </location>
</feature>
<sequence length="260" mass="29494">MLKLRTFNGIWDPSNHLKAYDSQLSFWASEDDVPLKERLVLEPVANVHQLSQLTVKYIKLEEAKKVDEKMNRKKKKNLGRSPRREDGRVRRPQEPVHSSYTPLSTTSGDFKLSHGQNVGGHGDPADIMYLAAYDRLGLPPELDSTVGEAPSTSTIRACFTVVDIYDPSYNGFIEHPIRTTLRAIVSPLHLKMKFPTTRGEGEVLGDQKRARICYQLSIPRGTSLKDPPKQERHREGPPEVMKTDQPEGHVFDNSPRERET</sequence>
<feature type="region of interest" description="Disordered" evidence="1">
    <location>
        <begin position="68"/>
        <end position="109"/>
    </location>
</feature>
<name>A0AAV3PRR5_LITER</name>
<proteinExistence type="predicted"/>
<evidence type="ECO:0000313" key="3">
    <source>
        <dbReference type="Proteomes" id="UP001454036"/>
    </source>
</evidence>
<gene>
    <name evidence="2" type="ORF">LIER_12434</name>
</gene>
<comment type="caution">
    <text evidence="2">The sequence shown here is derived from an EMBL/GenBank/DDBJ whole genome shotgun (WGS) entry which is preliminary data.</text>
</comment>
<reference evidence="2 3" key="1">
    <citation type="submission" date="2024-01" db="EMBL/GenBank/DDBJ databases">
        <title>The complete chloroplast genome sequence of Lithospermum erythrorhizon: insights into the phylogenetic relationship among Boraginaceae species and the maternal lineages of purple gromwells.</title>
        <authorList>
            <person name="Okada T."/>
            <person name="Watanabe K."/>
        </authorList>
    </citation>
    <scope>NUCLEOTIDE SEQUENCE [LARGE SCALE GENOMIC DNA]</scope>
</reference>
<evidence type="ECO:0000256" key="1">
    <source>
        <dbReference type="SAM" id="MobiDB-lite"/>
    </source>
</evidence>
<feature type="compositionally biased region" description="Polar residues" evidence="1">
    <location>
        <begin position="96"/>
        <end position="108"/>
    </location>
</feature>
<feature type="compositionally biased region" description="Basic and acidic residues" evidence="1">
    <location>
        <begin position="82"/>
        <end position="94"/>
    </location>
</feature>
<keyword evidence="3" id="KW-1185">Reference proteome</keyword>
<protein>
    <submittedName>
        <fullName evidence="2">Uncharacterized protein</fullName>
    </submittedName>
</protein>
<feature type="region of interest" description="Disordered" evidence="1">
    <location>
        <begin position="219"/>
        <end position="260"/>
    </location>
</feature>
<dbReference type="Proteomes" id="UP001454036">
    <property type="component" value="Unassembled WGS sequence"/>
</dbReference>
<organism evidence="2 3">
    <name type="scientific">Lithospermum erythrorhizon</name>
    <name type="common">Purple gromwell</name>
    <name type="synonym">Lithospermum officinale var. erythrorhizon</name>
    <dbReference type="NCBI Taxonomy" id="34254"/>
    <lineage>
        <taxon>Eukaryota</taxon>
        <taxon>Viridiplantae</taxon>
        <taxon>Streptophyta</taxon>
        <taxon>Embryophyta</taxon>
        <taxon>Tracheophyta</taxon>
        <taxon>Spermatophyta</taxon>
        <taxon>Magnoliopsida</taxon>
        <taxon>eudicotyledons</taxon>
        <taxon>Gunneridae</taxon>
        <taxon>Pentapetalae</taxon>
        <taxon>asterids</taxon>
        <taxon>lamiids</taxon>
        <taxon>Boraginales</taxon>
        <taxon>Boraginaceae</taxon>
        <taxon>Boraginoideae</taxon>
        <taxon>Lithospermeae</taxon>
        <taxon>Lithospermum</taxon>
    </lineage>
</organism>
<dbReference type="AlphaFoldDB" id="A0AAV3PRR5"/>
<dbReference type="EMBL" id="BAABME010002401">
    <property type="protein sequence ID" value="GAA0154462.1"/>
    <property type="molecule type" value="Genomic_DNA"/>
</dbReference>
<evidence type="ECO:0000313" key="2">
    <source>
        <dbReference type="EMBL" id="GAA0154462.1"/>
    </source>
</evidence>